<evidence type="ECO:0000313" key="1">
    <source>
        <dbReference type="EMBL" id="VFQ85094.1"/>
    </source>
</evidence>
<evidence type="ECO:0000313" key="2">
    <source>
        <dbReference type="Proteomes" id="UP000595140"/>
    </source>
</evidence>
<sequence length="122" mass="13571">MALQLKAISNGMPKRDAQRREKRMFISATIGDRCLDPSPYPISNPSPKSAEIHRSQPLNPCVVLVFSALTNRQSPSHILPVRAFSSLRHSRQDLGNHHLRSGVTNRLSPDLSKLKLDPVIDA</sequence>
<protein>
    <submittedName>
        <fullName evidence="1">Uncharacterized protein</fullName>
    </submittedName>
</protein>
<reference evidence="1 2" key="1">
    <citation type="submission" date="2018-04" db="EMBL/GenBank/DDBJ databases">
        <authorList>
            <person name="Vogel A."/>
        </authorList>
    </citation>
    <scope>NUCLEOTIDE SEQUENCE [LARGE SCALE GENOMIC DNA]</scope>
</reference>
<dbReference type="AlphaFoldDB" id="A0A484M9K3"/>
<proteinExistence type="predicted"/>
<dbReference type="Proteomes" id="UP000595140">
    <property type="component" value="Unassembled WGS sequence"/>
</dbReference>
<gene>
    <name evidence="1" type="ORF">CCAM_LOCUS26870</name>
</gene>
<keyword evidence="2" id="KW-1185">Reference proteome</keyword>
<organism evidence="1 2">
    <name type="scientific">Cuscuta campestris</name>
    <dbReference type="NCBI Taxonomy" id="132261"/>
    <lineage>
        <taxon>Eukaryota</taxon>
        <taxon>Viridiplantae</taxon>
        <taxon>Streptophyta</taxon>
        <taxon>Embryophyta</taxon>
        <taxon>Tracheophyta</taxon>
        <taxon>Spermatophyta</taxon>
        <taxon>Magnoliopsida</taxon>
        <taxon>eudicotyledons</taxon>
        <taxon>Gunneridae</taxon>
        <taxon>Pentapetalae</taxon>
        <taxon>asterids</taxon>
        <taxon>lamiids</taxon>
        <taxon>Solanales</taxon>
        <taxon>Convolvulaceae</taxon>
        <taxon>Cuscuteae</taxon>
        <taxon>Cuscuta</taxon>
        <taxon>Cuscuta subgen. Grammica</taxon>
        <taxon>Cuscuta sect. Cleistogrammica</taxon>
    </lineage>
</organism>
<accession>A0A484M9K3</accession>
<name>A0A484M9K3_9ASTE</name>
<dbReference type="EMBL" id="OOIL02002841">
    <property type="protein sequence ID" value="VFQ85094.1"/>
    <property type="molecule type" value="Genomic_DNA"/>
</dbReference>